<dbReference type="Proteomes" id="UP000108280">
    <property type="component" value="Segment"/>
</dbReference>
<feature type="compositionally biased region" description="Basic residues" evidence="2">
    <location>
        <begin position="248"/>
        <end position="279"/>
    </location>
</feature>
<evidence type="ECO:0000313" key="6">
    <source>
        <dbReference type="Proteomes" id="UP000108280"/>
    </source>
</evidence>
<evidence type="ECO:0000256" key="2">
    <source>
        <dbReference type="SAM" id="MobiDB-lite"/>
    </source>
</evidence>
<dbReference type="EMBL" id="AJ251937">
    <property type="protein sequence ID" value="CAC80821.1"/>
    <property type="molecule type" value="Genomic_DNA"/>
</dbReference>
<dbReference type="InterPro" id="IPR002006">
    <property type="entry name" value="Hepatitis_core"/>
</dbReference>
<dbReference type="GO" id="GO:0005198">
    <property type="term" value="F:structural molecule activity"/>
    <property type="evidence" value="ECO:0007669"/>
    <property type="project" value="InterPro"/>
</dbReference>
<evidence type="ECO:0000313" key="5">
    <source>
        <dbReference type="Proteomes" id="UP000106300"/>
    </source>
</evidence>
<proteinExistence type="predicted"/>
<sequence length="305" mass="35072">MWSLRLHPSPFGAACQGIFTSTSLLFLVTVPLVCTIVYDTCLYMDVNASRALANVYDLPDDFFPQIDDLVRDAKDALEPYWKAETIKKHVLIATHFVDLIEDFWQTTQGMSQIADALRAVIPPTTTPVPDGYLISHNEAQELPLNDLFVNQEERIVNFQPDYPITARIHTHLRVYTKLNEQALDKARRLLWWHYNCLLWGESNVTNYISRLRTWLSTPEKYRGKDAPTIEAITRPIQVAQGSRNQTKGVRKPRGLEPRRRKVKTTVVYGRRRSKSRGRRSSPSQRAGSPIPRNRENQSRSSSPRE</sequence>
<evidence type="ECO:0000256" key="3">
    <source>
        <dbReference type="SAM" id="Phobius"/>
    </source>
</evidence>
<keyword evidence="3" id="KW-0812">Transmembrane</keyword>
<dbReference type="EMBL" id="AJ251934">
    <property type="protein sequence ID" value="CAC80812.1"/>
    <property type="molecule type" value="Genomic_DNA"/>
</dbReference>
<protein>
    <submittedName>
        <fullName evidence="4">PreC/core antigen</fullName>
    </submittedName>
</protein>
<keyword evidence="3" id="KW-0472">Membrane</keyword>
<dbReference type="Proteomes" id="UP000168098">
    <property type="component" value="Genome"/>
</dbReference>
<dbReference type="Gene3D" id="1.10.4090.10">
    <property type="entry name" value="Viral capsid, core domain supefamily, Hepatitis B virus"/>
    <property type="match status" value="2"/>
</dbReference>
<dbReference type="SUPFAM" id="SSF47852">
    <property type="entry name" value="Hepatitis B viral capsid (hbcag)"/>
    <property type="match status" value="1"/>
</dbReference>
<evidence type="ECO:0000313" key="4">
    <source>
        <dbReference type="EMBL" id="CAC80821.1"/>
    </source>
</evidence>
<dbReference type="Proteomes" id="UP000151693">
    <property type="component" value="Genome"/>
</dbReference>
<feature type="compositionally biased region" description="Basic and acidic residues" evidence="2">
    <location>
        <begin position="292"/>
        <end position="305"/>
    </location>
</feature>
<accession>Q8UYB4</accession>
<name>Q8UYB4_HHBV</name>
<organism evidence="4 7">
    <name type="scientific">Stork hepatitis B virus</name>
    <dbReference type="NCBI Taxonomy" id="110944"/>
    <lineage>
        <taxon>Viruses</taxon>
        <taxon>Riboviria</taxon>
        <taxon>Pararnavirae</taxon>
        <taxon>Artverviricota</taxon>
        <taxon>Revtraviricetes</taxon>
        <taxon>Blubervirales</taxon>
        <taxon>Hepadnaviridae</taxon>
        <taxon>Avihepadnavirus</taxon>
        <taxon>Avihepadnavirus ciconiardeae</taxon>
        <taxon>Heron hepatitis B virus</taxon>
    </lineage>
</organism>
<keyword evidence="1" id="KW-0945">Host-virus interaction</keyword>
<dbReference type="SMR" id="Q8UYB4"/>
<feature type="transmembrane region" description="Helical" evidence="3">
    <location>
        <begin position="12"/>
        <end position="38"/>
    </location>
</feature>
<feature type="region of interest" description="Disordered" evidence="2">
    <location>
        <begin position="237"/>
        <end position="305"/>
    </location>
</feature>
<evidence type="ECO:0000313" key="7">
    <source>
        <dbReference type="Proteomes" id="UP000151693"/>
    </source>
</evidence>
<dbReference type="EMBL" id="AJ251935">
    <property type="protein sequence ID" value="CAC80815.1"/>
    <property type="molecule type" value="Genomic_DNA"/>
</dbReference>
<dbReference type="InterPro" id="IPR036459">
    <property type="entry name" value="Viral_capsid_core_dom_sf_HBV"/>
</dbReference>
<dbReference type="Proteomes" id="UP000106300">
    <property type="component" value="Genome"/>
</dbReference>
<keyword evidence="3" id="KW-1133">Transmembrane helix</keyword>
<dbReference type="EMBL" id="AJ251936">
    <property type="protein sequence ID" value="CAC80818.1"/>
    <property type="molecule type" value="Genomic_DNA"/>
</dbReference>
<reference evidence="5 6" key="1">
    <citation type="journal article" date="2001" name="Virology">
        <title>Identification and analysis of a new hepadnavirus in white storks.</title>
        <authorList>
            <person name="Pult I."/>
            <person name="Netter H.J."/>
            <person name="Bruns M."/>
            <person name="Prassolov A."/>
            <person name="Sirma H."/>
            <person name="Hohenberg H."/>
            <person name="Chang S.F."/>
            <person name="Frolich K."/>
            <person name="Krone O."/>
            <person name="Kaleta E.F."/>
            <person name="Will H."/>
        </authorList>
    </citation>
    <scope>NUCLEOTIDE SEQUENCE [LARGE SCALE GENOMIC DNA]</scope>
</reference>
<evidence type="ECO:0000256" key="1">
    <source>
        <dbReference type="ARBA" id="ARBA00022581"/>
    </source>
</evidence>
<dbReference type="Pfam" id="PF00906">
    <property type="entry name" value="Hepatitis_core"/>
    <property type="match status" value="1"/>
</dbReference>